<evidence type="ECO:0000256" key="7">
    <source>
        <dbReference type="ARBA" id="ARBA00023242"/>
    </source>
</evidence>
<feature type="compositionally biased region" description="Basic and acidic residues" evidence="8">
    <location>
        <begin position="83"/>
        <end position="106"/>
    </location>
</feature>
<evidence type="ECO:0000256" key="4">
    <source>
        <dbReference type="ARBA" id="ARBA00011825"/>
    </source>
</evidence>
<comment type="caution">
    <text evidence="10">The sequence shown here is derived from an EMBL/GenBank/DDBJ whole genome shotgun (WGS) entry which is preliminary data.</text>
</comment>
<organism evidence="10 11">
    <name type="scientific">Purpureocillium lavendulum</name>
    <dbReference type="NCBI Taxonomy" id="1247861"/>
    <lineage>
        <taxon>Eukaryota</taxon>
        <taxon>Fungi</taxon>
        <taxon>Dikarya</taxon>
        <taxon>Ascomycota</taxon>
        <taxon>Pezizomycotina</taxon>
        <taxon>Sordariomycetes</taxon>
        <taxon>Hypocreomycetidae</taxon>
        <taxon>Hypocreales</taxon>
        <taxon>Ophiocordycipitaceae</taxon>
        <taxon>Purpureocillium</taxon>
    </lineage>
</organism>
<dbReference type="EMBL" id="JAQHRD010000008">
    <property type="protein sequence ID" value="KAJ6438294.1"/>
    <property type="molecule type" value="Genomic_DNA"/>
</dbReference>
<evidence type="ECO:0000256" key="8">
    <source>
        <dbReference type="SAM" id="MobiDB-lite"/>
    </source>
</evidence>
<dbReference type="GO" id="GO:0008380">
    <property type="term" value="P:RNA splicing"/>
    <property type="evidence" value="ECO:0007669"/>
    <property type="project" value="UniProtKB-KW"/>
</dbReference>
<evidence type="ECO:0000259" key="9">
    <source>
        <dbReference type="Pfam" id="PF08648"/>
    </source>
</evidence>
<keyword evidence="5" id="KW-0507">mRNA processing</keyword>
<evidence type="ECO:0000256" key="3">
    <source>
        <dbReference type="ARBA" id="ARBA00008218"/>
    </source>
</evidence>
<feature type="compositionally biased region" description="Basic and acidic residues" evidence="8">
    <location>
        <begin position="130"/>
        <end position="174"/>
    </location>
</feature>
<dbReference type="PANTHER" id="PTHR31077:SF1">
    <property type="entry name" value="U4_U6.U5 SMALL NUCLEAR RIBONUCLEOPROTEIN 27 KDA PROTEIN"/>
    <property type="match status" value="1"/>
</dbReference>
<reference evidence="10" key="1">
    <citation type="submission" date="2023-01" db="EMBL/GenBank/DDBJ databases">
        <title>The growth and conidiation of Purpureocillium lavendulum are regulated by nitrogen source and histone H3K14 acetylation.</title>
        <authorList>
            <person name="Tang P."/>
            <person name="Han J."/>
            <person name="Zhang C."/>
            <person name="Tang P."/>
            <person name="Qi F."/>
            <person name="Zhang K."/>
            <person name="Liang L."/>
        </authorList>
    </citation>
    <scope>NUCLEOTIDE SEQUENCE</scope>
    <source>
        <strain evidence="10">YMF1.00683</strain>
    </source>
</reference>
<sequence>MSDSRRGRRPNSHQMWDDAERDRQPPRDAARDRDRDPRDRRGYRSRSRDRSPDRRYNRGRDTPDRGRDGRGRGRGGGRGRGRGQYDDRDRRDHDRRDDYYDRDDRYQRRRSASPQGASPPPGSSTTDLPTRAREPKPEPRSPRPARHGDRSPRRRDASREADDARGRQRIKTDAMDVEEGGDEEGEELDPDAAAMQAMLGFGGFGTTKGKKIAGNDVGGVRKEKKSEYRQYMNRQGGFNRPLSPSR</sequence>
<evidence type="ECO:0000313" key="11">
    <source>
        <dbReference type="Proteomes" id="UP001163105"/>
    </source>
</evidence>
<feature type="domain" description="U4/U6.U5 small nuclear ribonucleoprotein 27kDa protein" evidence="9">
    <location>
        <begin position="191"/>
        <end position="244"/>
    </location>
</feature>
<evidence type="ECO:0000256" key="1">
    <source>
        <dbReference type="ARBA" id="ARBA00003632"/>
    </source>
</evidence>
<dbReference type="Pfam" id="PF08648">
    <property type="entry name" value="SNRNP27"/>
    <property type="match status" value="1"/>
</dbReference>
<evidence type="ECO:0000256" key="2">
    <source>
        <dbReference type="ARBA" id="ARBA00004123"/>
    </source>
</evidence>
<keyword evidence="7" id="KW-0539">Nucleus</keyword>
<name>A0AB34FFT6_9HYPO</name>
<feature type="compositionally biased region" description="Basic residues" evidence="8">
    <location>
        <begin position="1"/>
        <end position="11"/>
    </location>
</feature>
<feature type="region of interest" description="Disordered" evidence="8">
    <location>
        <begin position="1"/>
        <end position="187"/>
    </location>
</feature>
<feature type="region of interest" description="Disordered" evidence="8">
    <location>
        <begin position="203"/>
        <end position="225"/>
    </location>
</feature>
<gene>
    <name evidence="10" type="primary">SNRNP27</name>
    <name evidence="10" type="ORF">O9K51_08886</name>
</gene>
<evidence type="ECO:0000313" key="10">
    <source>
        <dbReference type="EMBL" id="KAJ6438294.1"/>
    </source>
</evidence>
<comment type="function">
    <text evidence="1">May play a role in mRNA splicing.</text>
</comment>
<proteinExistence type="inferred from homology"/>
<dbReference type="GO" id="GO:0006397">
    <property type="term" value="P:mRNA processing"/>
    <property type="evidence" value="ECO:0007669"/>
    <property type="project" value="UniProtKB-KW"/>
</dbReference>
<comment type="subcellular location">
    <subcellularLocation>
        <location evidence="2">Nucleus</location>
    </subcellularLocation>
</comment>
<feature type="compositionally biased region" description="Basic and acidic residues" evidence="8">
    <location>
        <begin position="15"/>
        <end position="71"/>
    </location>
</feature>
<dbReference type="InterPro" id="IPR013957">
    <property type="entry name" value="SNRNP27"/>
</dbReference>
<dbReference type="PANTHER" id="PTHR31077">
    <property type="entry name" value="U4/U6.U5 SMALL NUCLEAR RIBONUCLEOPROTEIN 27 KDA PROTEIN"/>
    <property type="match status" value="1"/>
</dbReference>
<evidence type="ECO:0000256" key="6">
    <source>
        <dbReference type="ARBA" id="ARBA00023187"/>
    </source>
</evidence>
<accession>A0AB34FFT6</accession>
<comment type="similarity">
    <text evidence="3">Belongs to the SNUT3 family.</text>
</comment>
<comment type="subunit">
    <text evidence="4">Part of a tri-snRNP complex.</text>
</comment>
<feature type="compositionally biased region" description="Basic residues" evidence="8">
    <location>
        <begin position="72"/>
        <end position="81"/>
    </location>
</feature>
<dbReference type="AlphaFoldDB" id="A0AB34FFT6"/>
<keyword evidence="6" id="KW-0508">mRNA splicing</keyword>
<dbReference type="GO" id="GO:0071011">
    <property type="term" value="C:precatalytic spliceosome"/>
    <property type="evidence" value="ECO:0007669"/>
    <property type="project" value="TreeGrafter"/>
</dbReference>
<protein>
    <submittedName>
        <fullName evidence="10">U4/U6.U5 tri-snRNP-associated protein 3</fullName>
    </submittedName>
</protein>
<dbReference type="Proteomes" id="UP001163105">
    <property type="component" value="Unassembled WGS sequence"/>
</dbReference>
<keyword evidence="11" id="KW-1185">Reference proteome</keyword>
<evidence type="ECO:0000256" key="5">
    <source>
        <dbReference type="ARBA" id="ARBA00022664"/>
    </source>
</evidence>
<feature type="compositionally biased region" description="Acidic residues" evidence="8">
    <location>
        <begin position="175"/>
        <end position="187"/>
    </location>
</feature>